<dbReference type="PANTHER" id="PTHR10340">
    <property type="entry name" value="SPHINGOMYELIN PHOSPHODIESTERASE"/>
    <property type="match status" value="1"/>
</dbReference>
<keyword evidence="13" id="KW-1185">Reference proteome</keyword>
<organism evidence="12 13">
    <name type="scientific">Rhodotorula taiwanensis</name>
    <dbReference type="NCBI Taxonomy" id="741276"/>
    <lineage>
        <taxon>Eukaryota</taxon>
        <taxon>Fungi</taxon>
        <taxon>Dikarya</taxon>
        <taxon>Basidiomycota</taxon>
        <taxon>Pucciniomycotina</taxon>
        <taxon>Microbotryomycetes</taxon>
        <taxon>Sporidiobolales</taxon>
        <taxon>Sporidiobolaceae</taxon>
        <taxon>Rhodotorula</taxon>
    </lineage>
</organism>
<feature type="region of interest" description="Disordered" evidence="9">
    <location>
        <begin position="782"/>
        <end position="813"/>
    </location>
</feature>
<dbReference type="InterPro" id="IPR036322">
    <property type="entry name" value="WD40_repeat_dom_sf"/>
</dbReference>
<dbReference type="SUPFAM" id="SSF56300">
    <property type="entry name" value="Metallo-dependent phosphatases"/>
    <property type="match status" value="1"/>
</dbReference>
<dbReference type="InterPro" id="IPR015943">
    <property type="entry name" value="WD40/YVTN_repeat-like_dom_sf"/>
</dbReference>
<comment type="caution">
    <text evidence="12">The sequence shown here is derived from an EMBL/GenBank/DDBJ whole genome shotgun (WGS) entry which is preliminary data.</text>
</comment>
<evidence type="ECO:0000256" key="10">
    <source>
        <dbReference type="SAM" id="Phobius"/>
    </source>
</evidence>
<keyword evidence="5" id="KW-0378">Hydrolase</keyword>
<dbReference type="InterPro" id="IPR041805">
    <property type="entry name" value="ASMase/PPN1_MPP"/>
</dbReference>
<keyword evidence="10" id="KW-0472">Membrane</keyword>
<dbReference type="Pfam" id="PF00160">
    <property type="entry name" value="Pro_isomerase"/>
    <property type="match status" value="1"/>
</dbReference>
<dbReference type="InterPro" id="IPR020892">
    <property type="entry name" value="Cyclophilin-type_PPIase_CS"/>
</dbReference>
<dbReference type="STRING" id="741276.A0A2S5BF95"/>
<evidence type="ECO:0000256" key="3">
    <source>
        <dbReference type="ARBA" id="ARBA00022574"/>
    </source>
</evidence>
<feature type="region of interest" description="Disordered" evidence="9">
    <location>
        <begin position="1"/>
        <end position="78"/>
    </location>
</feature>
<evidence type="ECO:0000256" key="7">
    <source>
        <dbReference type="ARBA" id="ARBA00023180"/>
    </source>
</evidence>
<dbReference type="SMART" id="SM00320">
    <property type="entry name" value="WD40"/>
    <property type="match status" value="2"/>
</dbReference>
<dbReference type="GO" id="GO:0005615">
    <property type="term" value="C:extracellular space"/>
    <property type="evidence" value="ECO:0007669"/>
    <property type="project" value="TreeGrafter"/>
</dbReference>
<evidence type="ECO:0000256" key="9">
    <source>
        <dbReference type="SAM" id="MobiDB-lite"/>
    </source>
</evidence>
<evidence type="ECO:0000313" key="12">
    <source>
        <dbReference type="EMBL" id="POY75434.1"/>
    </source>
</evidence>
<dbReference type="GO" id="GO:0005634">
    <property type="term" value="C:nucleus"/>
    <property type="evidence" value="ECO:0007669"/>
    <property type="project" value="UniProtKB-ARBA"/>
</dbReference>
<evidence type="ECO:0000256" key="6">
    <source>
        <dbReference type="ARBA" id="ARBA00023110"/>
    </source>
</evidence>
<dbReference type="InterPro" id="IPR001680">
    <property type="entry name" value="WD40_rpt"/>
</dbReference>
<evidence type="ECO:0000256" key="5">
    <source>
        <dbReference type="ARBA" id="ARBA00022801"/>
    </source>
</evidence>
<dbReference type="PRINTS" id="PR00153">
    <property type="entry name" value="CSAPPISMRASE"/>
</dbReference>
<evidence type="ECO:0000256" key="2">
    <source>
        <dbReference type="ARBA" id="ARBA00013194"/>
    </source>
</evidence>
<dbReference type="Gene3D" id="3.60.21.10">
    <property type="match status" value="1"/>
</dbReference>
<dbReference type="EC" id="5.2.1.8" evidence="2"/>
<feature type="domain" description="PPIase cyclophilin-type" evidence="11">
    <location>
        <begin position="1313"/>
        <end position="1456"/>
    </location>
</feature>
<evidence type="ECO:0000256" key="4">
    <source>
        <dbReference type="ARBA" id="ARBA00022737"/>
    </source>
</evidence>
<evidence type="ECO:0000259" key="11">
    <source>
        <dbReference type="PROSITE" id="PS50072"/>
    </source>
</evidence>
<dbReference type="OrthoDB" id="282973at2759"/>
<keyword evidence="6" id="KW-0697">Rotamase</keyword>
<dbReference type="GO" id="GO:0003755">
    <property type="term" value="F:peptidyl-prolyl cis-trans isomerase activity"/>
    <property type="evidence" value="ECO:0007669"/>
    <property type="project" value="UniProtKB-KW"/>
</dbReference>
<gene>
    <name evidence="12" type="ORF">BMF94_1505</name>
</gene>
<dbReference type="Gene3D" id="2.40.100.10">
    <property type="entry name" value="Cyclophilin-like"/>
    <property type="match status" value="1"/>
</dbReference>
<name>A0A2S5BF95_9BASI</name>
<protein>
    <recommendedName>
        <fullName evidence="2">peptidylprolyl isomerase</fullName>
        <ecNumber evidence="2">5.2.1.8</ecNumber>
    </recommendedName>
</protein>
<feature type="transmembrane region" description="Helical" evidence="10">
    <location>
        <begin position="86"/>
        <end position="103"/>
    </location>
</feature>
<dbReference type="CDD" id="cd00842">
    <property type="entry name" value="MPP_ASMase"/>
    <property type="match status" value="1"/>
</dbReference>
<dbReference type="FunFam" id="2.40.100.10:FF:000003">
    <property type="entry name" value="Peptidylprolyl isomerase domain and WD repeat-containing 1"/>
    <property type="match status" value="1"/>
</dbReference>
<evidence type="ECO:0000256" key="1">
    <source>
        <dbReference type="ARBA" id="ARBA00000971"/>
    </source>
</evidence>
<sequence length="1457" mass="161431">MSDPAADSRTAPSERTRLLPTAASPASPRLRPSRPRSIRSIASHDPVAASSSRQGSLEPSDGASDRGGDGSPSKPGRTKRTLRSRLLFATIVVLLAVCVYASFVDDFMGDVEATISCGTCIALLAPLQALARIGDDAFVDLFVGFCTKLGIEDGDVCAGAVGTQAPILAHDLRSITLASPAAKNFCTTIFGLCPLPNTIPHTVNVSDRPAEAVAGDLAFSDRRARGHRVRKQWKSRGRKPFQVVHISDVHVDREYTPGASTDCSKVICCRDYGPTSIGPKVKFPAGPFGHKKCDAPPALVESMFRAIDYYVPNKTFTIFTGDVVESAVWSVPQSVVVNDLNLWHQDMQPVSYPVIGNHDVAPVNAFPRSSSPSAHASDWVFDLAARDWRKWIGHHAAEQVRKMSGCYARVHPGTQLKIISLNTNYCNEGSIWLRTTGRYKQNFWLYDSDVPVWDPNGILSWLAEELDLAEQAGQRAWIIGHMPFGKVDAMRDQSNYANQIFQRYQDTIAAHFYGHSHVDEFEIAYPDYKNRTVESANGIAFISGALTPTSGNPVFRVYDVDPDTYEVMDFVPHYANKTDPQYQVDPVWKPYYSARESYNSYLDPPHPADAPLNATFWHRVTEVFERNETVFQLFNDRLSRGGKIEDCSGGLCRKNTICMLRSMQSESNCAVIKPGLSFKDQKRDTDAVTEPQRDEERDPAIWALDHPEERYTQSRQHDYFACEGPGLASMLRMMGSGIGMPVEPGEARLSVLGGRWGAGAAKRLRKRKEDFSALGAFHREAKEAVDRHEREKKRRRKRAAKVASEQKRKPPLNGVVDVGAVDVAAADESDDDDVGPMPLPADAGAAVAAKKRKTLKHEKLYLDHLPAADRYNRSLMHRDTLAHVAVTRTNFILTASVDGILKFWKKRPVGVEFVKLYRTHLSPILAVPVSDDGKSCASLGADMGGRTAEGLEVKGSAKVFDVENFDMINILKLPYVPRAACWVHGRNDGRTLLAVSDFDSPLIRIYDGRGDGKPLHTLSSLHRASVHLMAYNSLYDTVISVDVSGMIEYWEPSEPFEKPERVEWTSKAQTGLYEFKKTKTTPVALTLSPTNDSFAILSLPDLRLTTFTFLTGRLHRAYDESLTAIQEMQQAGTAGVELDSMEFGRRLAVERELEKLALEAVIDGVRGSTASIGQPVWDEGGKFVLYPTLLGIKVVNTVTNRVARILGKDETVRFNNIALYQGEPEKKGVTTIAMATSENPLLQKKEERDPTLFCTAWKRPRFYLFTRAEPEDKDGERDIYNEKPTRDEMTIAAPAASATGPLSRRAVIHTTKGDIRIDLFPDQVPKTVENFVGLSKKSYYDGVIFHRVIPKFMIQTGDPLGDGTGGESLWGSTFEDEFHPSLKHDRPYTLSMANAGPKTNGSQFFITTVPCPWLDNKHSVFGRATGGFDVIHAIENVRADKGDKPLDEIKITSITLE</sequence>
<evidence type="ECO:0000256" key="8">
    <source>
        <dbReference type="ARBA" id="ARBA00023235"/>
    </source>
</evidence>
<reference evidence="12 13" key="1">
    <citation type="journal article" date="2018" name="Front. Microbiol.">
        <title>Prospects for Fungal Bioremediation of Acidic Radioactive Waste Sites: Characterization and Genome Sequence of Rhodotorula taiwanensis MD1149.</title>
        <authorList>
            <person name="Tkavc R."/>
            <person name="Matrosova V.Y."/>
            <person name="Grichenko O.E."/>
            <person name="Gostincar C."/>
            <person name="Volpe R.P."/>
            <person name="Klimenkova P."/>
            <person name="Gaidamakova E.K."/>
            <person name="Zhou C.E."/>
            <person name="Stewart B.J."/>
            <person name="Lyman M.G."/>
            <person name="Malfatti S.A."/>
            <person name="Rubinfeld B."/>
            <person name="Courtot M."/>
            <person name="Singh J."/>
            <person name="Dalgard C.L."/>
            <person name="Hamilton T."/>
            <person name="Frey K.G."/>
            <person name="Gunde-Cimerman N."/>
            <person name="Dugan L."/>
            <person name="Daly M.J."/>
        </authorList>
    </citation>
    <scope>NUCLEOTIDE SEQUENCE [LARGE SCALE GENOMIC DNA]</scope>
    <source>
        <strain evidence="12 13">MD1149</strain>
    </source>
</reference>
<dbReference type="Gene3D" id="2.130.10.10">
    <property type="entry name" value="YVTN repeat-like/Quinoprotein amine dehydrogenase"/>
    <property type="match status" value="1"/>
</dbReference>
<dbReference type="PROSITE" id="PS50072">
    <property type="entry name" value="CSA_PPIASE_2"/>
    <property type="match status" value="1"/>
</dbReference>
<evidence type="ECO:0000313" key="13">
    <source>
        <dbReference type="Proteomes" id="UP000237144"/>
    </source>
</evidence>
<dbReference type="CDD" id="cd01927">
    <property type="entry name" value="cyclophilin_WD40"/>
    <property type="match status" value="1"/>
</dbReference>
<dbReference type="InterPro" id="IPR029000">
    <property type="entry name" value="Cyclophilin-like_dom_sf"/>
</dbReference>
<keyword evidence="10" id="KW-0812">Transmembrane</keyword>
<dbReference type="PROSITE" id="PS00170">
    <property type="entry name" value="CSA_PPIASE_1"/>
    <property type="match status" value="1"/>
</dbReference>
<dbReference type="SUPFAM" id="SSF50891">
    <property type="entry name" value="Cyclophilin-like"/>
    <property type="match status" value="1"/>
</dbReference>
<dbReference type="GO" id="GO:0006457">
    <property type="term" value="P:protein folding"/>
    <property type="evidence" value="ECO:0007669"/>
    <property type="project" value="InterPro"/>
</dbReference>
<keyword evidence="10" id="KW-1133">Transmembrane helix</keyword>
<feature type="compositionally biased region" description="Low complexity" evidence="9">
    <location>
        <begin position="18"/>
        <end position="30"/>
    </location>
</feature>
<dbReference type="EMBL" id="PJQD01000015">
    <property type="protein sequence ID" value="POY75434.1"/>
    <property type="molecule type" value="Genomic_DNA"/>
</dbReference>
<dbReference type="InterPro" id="IPR002130">
    <property type="entry name" value="Cyclophilin-type_PPIase_dom"/>
</dbReference>
<dbReference type="GO" id="GO:0008081">
    <property type="term" value="F:phosphoric diester hydrolase activity"/>
    <property type="evidence" value="ECO:0007669"/>
    <property type="project" value="TreeGrafter"/>
</dbReference>
<keyword evidence="7" id="KW-0325">Glycoprotein</keyword>
<keyword evidence="4" id="KW-0677">Repeat</keyword>
<keyword evidence="8" id="KW-0413">Isomerase</keyword>
<feature type="compositionally biased region" description="Basic residues" evidence="9">
    <location>
        <begin position="790"/>
        <end position="800"/>
    </location>
</feature>
<dbReference type="Proteomes" id="UP000237144">
    <property type="component" value="Unassembled WGS sequence"/>
</dbReference>
<dbReference type="InterPro" id="IPR029052">
    <property type="entry name" value="Metallo-depent_PP-like"/>
</dbReference>
<dbReference type="PANTHER" id="PTHR10340:SF34">
    <property type="entry name" value="SPHINGOMYELIN PHOSPHODIESTERASE"/>
    <property type="match status" value="1"/>
</dbReference>
<dbReference type="SUPFAM" id="SSF50978">
    <property type="entry name" value="WD40 repeat-like"/>
    <property type="match status" value="1"/>
</dbReference>
<comment type="catalytic activity">
    <reaction evidence="1">
        <text>[protein]-peptidylproline (omega=180) = [protein]-peptidylproline (omega=0)</text>
        <dbReference type="Rhea" id="RHEA:16237"/>
        <dbReference type="Rhea" id="RHEA-COMP:10747"/>
        <dbReference type="Rhea" id="RHEA-COMP:10748"/>
        <dbReference type="ChEBI" id="CHEBI:83833"/>
        <dbReference type="ChEBI" id="CHEBI:83834"/>
        <dbReference type="EC" id="5.2.1.8"/>
    </reaction>
</comment>
<keyword evidence="3" id="KW-0853">WD repeat</keyword>
<accession>A0A2S5BF95</accession>
<proteinExistence type="predicted"/>